<keyword evidence="7" id="KW-0732">Signal</keyword>
<sequence>MSMLAAATRLRLSLSALLTGTPHPPVLQNTRPASALAMSGTPPIPLPSAAQPEVATFAAGCFWGVEHIFLKHYPIPQNKGILRTAVGYIGGRSDAVDPDYETVCSGRTGHAEALRIEFDPCILTYAQLVEFFYRTHDPTTVNSQGNDYGTQYRSAIFYHSPEQHETAARVTAEIQKSHFDPFGKKIVTDLVPAGPWFDAEDYHQEYLHKNPSGYQCPTHTLHW</sequence>
<keyword evidence="3" id="KW-0560">Oxidoreductase</keyword>
<evidence type="ECO:0000256" key="1">
    <source>
        <dbReference type="ARBA" id="ARBA00005591"/>
    </source>
</evidence>
<name>J4ICM4_9APHY</name>
<dbReference type="InterPro" id="IPR002569">
    <property type="entry name" value="Met_Sox_Rdtase_MsrA_dom"/>
</dbReference>
<dbReference type="InParanoid" id="J4ICM4"/>
<dbReference type="GO" id="GO:0034599">
    <property type="term" value="P:cellular response to oxidative stress"/>
    <property type="evidence" value="ECO:0007669"/>
    <property type="project" value="UniProtKB-ARBA"/>
</dbReference>
<accession>J4ICM4</accession>
<evidence type="ECO:0000313" key="9">
    <source>
        <dbReference type="EMBL" id="CCM06666.1"/>
    </source>
</evidence>
<dbReference type="PANTHER" id="PTHR43774">
    <property type="entry name" value="PEPTIDE METHIONINE SULFOXIDE REDUCTASE"/>
    <property type="match status" value="1"/>
</dbReference>
<evidence type="ECO:0000256" key="3">
    <source>
        <dbReference type="ARBA" id="ARBA00023002"/>
    </source>
</evidence>
<dbReference type="EMBL" id="HE797441">
    <property type="protein sequence ID" value="CCM06666.1"/>
    <property type="molecule type" value="Genomic_DNA"/>
</dbReference>
<dbReference type="RefSeq" id="XP_012185949.1">
    <property type="nucleotide sequence ID" value="XM_012330559.1"/>
</dbReference>
<comment type="catalytic activity">
    <reaction evidence="5">
        <text>L-methionyl-[protein] + [thioredoxin]-disulfide + H2O = L-methionyl-(S)-S-oxide-[protein] + [thioredoxin]-dithiol</text>
        <dbReference type="Rhea" id="RHEA:14217"/>
        <dbReference type="Rhea" id="RHEA-COMP:10698"/>
        <dbReference type="Rhea" id="RHEA-COMP:10700"/>
        <dbReference type="Rhea" id="RHEA-COMP:12313"/>
        <dbReference type="Rhea" id="RHEA-COMP:12315"/>
        <dbReference type="ChEBI" id="CHEBI:15377"/>
        <dbReference type="ChEBI" id="CHEBI:16044"/>
        <dbReference type="ChEBI" id="CHEBI:29950"/>
        <dbReference type="ChEBI" id="CHEBI:44120"/>
        <dbReference type="ChEBI" id="CHEBI:50058"/>
        <dbReference type="EC" id="1.8.4.11"/>
    </reaction>
</comment>
<comment type="similarity">
    <text evidence="1">Belongs to the MsrA Met sulfoxide reductase family.</text>
</comment>
<evidence type="ECO:0000256" key="6">
    <source>
        <dbReference type="ARBA" id="ARBA00048782"/>
    </source>
</evidence>
<dbReference type="OrthoDB" id="77405at2759"/>
<protein>
    <recommendedName>
        <fullName evidence="2">peptide-methionine (S)-S-oxide reductase</fullName>
        <ecNumber evidence="2">1.8.4.11</ecNumber>
    </recommendedName>
    <alternativeName>
        <fullName evidence="4">Peptide-methionine (S)-S-oxide reductase</fullName>
    </alternativeName>
</protein>
<evidence type="ECO:0000259" key="8">
    <source>
        <dbReference type="Pfam" id="PF01625"/>
    </source>
</evidence>
<dbReference type="Pfam" id="PF01625">
    <property type="entry name" value="PMSR"/>
    <property type="match status" value="1"/>
</dbReference>
<reference evidence="9 10" key="1">
    <citation type="journal article" date="2012" name="Appl. Environ. Microbiol.">
        <title>Short-read sequencing for genomic analysis of the brown rot fungus Fibroporia radiculosa.</title>
        <authorList>
            <person name="Tang J.D."/>
            <person name="Perkins A.D."/>
            <person name="Sonstegard T.S."/>
            <person name="Schroeder S.G."/>
            <person name="Burgess S.C."/>
            <person name="Diehl S.V."/>
        </authorList>
    </citation>
    <scope>NUCLEOTIDE SEQUENCE [LARGE SCALE GENOMIC DNA]</scope>
    <source>
        <strain evidence="9 10">TFFH 294</strain>
    </source>
</reference>
<keyword evidence="10" id="KW-1185">Reference proteome</keyword>
<dbReference type="STRING" id="599839.J4ICM4"/>
<dbReference type="HAMAP" id="MF_01401">
    <property type="entry name" value="MsrA"/>
    <property type="match status" value="1"/>
</dbReference>
<dbReference type="FunCoup" id="J4ICM4">
    <property type="interactions" value="369"/>
</dbReference>
<evidence type="ECO:0000256" key="7">
    <source>
        <dbReference type="SAM" id="SignalP"/>
    </source>
</evidence>
<dbReference type="InterPro" id="IPR036509">
    <property type="entry name" value="Met_Sox_Rdtase_MsrA_sf"/>
</dbReference>
<dbReference type="HOGENOM" id="CLU_031040_10_2_1"/>
<dbReference type="Proteomes" id="UP000006352">
    <property type="component" value="Unassembled WGS sequence"/>
</dbReference>
<evidence type="ECO:0000313" key="10">
    <source>
        <dbReference type="Proteomes" id="UP000006352"/>
    </source>
</evidence>
<dbReference type="GeneID" id="24101566"/>
<evidence type="ECO:0000256" key="2">
    <source>
        <dbReference type="ARBA" id="ARBA00012502"/>
    </source>
</evidence>
<dbReference type="FunFam" id="3.30.1060.10:FF:000006">
    <property type="entry name" value="Peptide methionine sulfoxide reductase"/>
    <property type="match status" value="1"/>
</dbReference>
<dbReference type="NCBIfam" id="TIGR00401">
    <property type="entry name" value="msrA"/>
    <property type="match status" value="1"/>
</dbReference>
<proteinExistence type="inferred from homology"/>
<feature type="signal peptide" evidence="7">
    <location>
        <begin position="1"/>
        <end position="15"/>
    </location>
</feature>
<dbReference type="GO" id="GO:0008113">
    <property type="term" value="F:peptide-methionine (S)-S-oxide reductase activity"/>
    <property type="evidence" value="ECO:0007669"/>
    <property type="project" value="UniProtKB-EC"/>
</dbReference>
<dbReference type="EC" id="1.8.4.11" evidence="2"/>
<dbReference type="AlphaFoldDB" id="J4ICM4"/>
<feature type="domain" description="Peptide methionine sulphoxide reductase MsrA" evidence="8">
    <location>
        <begin position="55"/>
        <end position="216"/>
    </location>
</feature>
<feature type="chain" id="PRO_5013175394" description="peptide-methionine (S)-S-oxide reductase" evidence="7">
    <location>
        <begin position="16"/>
        <end position="223"/>
    </location>
</feature>
<dbReference type="SUPFAM" id="SSF55068">
    <property type="entry name" value="Peptide methionine sulfoxide reductase"/>
    <property type="match status" value="1"/>
</dbReference>
<gene>
    <name evidence="9" type="ORF">FIBRA_08951</name>
</gene>
<comment type="catalytic activity">
    <reaction evidence="6">
        <text>[thioredoxin]-disulfide + L-methionine + H2O = L-methionine (S)-S-oxide + [thioredoxin]-dithiol</text>
        <dbReference type="Rhea" id="RHEA:19993"/>
        <dbReference type="Rhea" id="RHEA-COMP:10698"/>
        <dbReference type="Rhea" id="RHEA-COMP:10700"/>
        <dbReference type="ChEBI" id="CHEBI:15377"/>
        <dbReference type="ChEBI" id="CHEBI:29950"/>
        <dbReference type="ChEBI" id="CHEBI:50058"/>
        <dbReference type="ChEBI" id="CHEBI:57844"/>
        <dbReference type="ChEBI" id="CHEBI:58772"/>
        <dbReference type="EC" id="1.8.4.11"/>
    </reaction>
</comment>
<dbReference type="Gene3D" id="3.30.1060.10">
    <property type="entry name" value="Peptide methionine sulphoxide reductase MsrA"/>
    <property type="match status" value="1"/>
</dbReference>
<dbReference type="PANTHER" id="PTHR43774:SF1">
    <property type="entry name" value="PEPTIDE METHIONINE SULFOXIDE REDUCTASE MSRA 2"/>
    <property type="match status" value="1"/>
</dbReference>
<evidence type="ECO:0000256" key="4">
    <source>
        <dbReference type="ARBA" id="ARBA00030643"/>
    </source>
</evidence>
<evidence type="ECO:0000256" key="5">
    <source>
        <dbReference type="ARBA" id="ARBA00047806"/>
    </source>
</evidence>
<organism evidence="9 10">
    <name type="scientific">Fibroporia radiculosa</name>
    <dbReference type="NCBI Taxonomy" id="599839"/>
    <lineage>
        <taxon>Eukaryota</taxon>
        <taxon>Fungi</taxon>
        <taxon>Dikarya</taxon>
        <taxon>Basidiomycota</taxon>
        <taxon>Agaricomycotina</taxon>
        <taxon>Agaricomycetes</taxon>
        <taxon>Polyporales</taxon>
        <taxon>Fibroporiaceae</taxon>
        <taxon>Fibroporia</taxon>
    </lineage>
</organism>